<evidence type="ECO:0000313" key="2">
    <source>
        <dbReference type="Proteomes" id="UP000238479"/>
    </source>
</evidence>
<gene>
    <name evidence="1" type="ORF">RchiOBHm_Chr5g0043811</name>
</gene>
<accession>A0A2P6QDG7</accession>
<dbReference type="Proteomes" id="UP000238479">
    <property type="component" value="Chromosome 5"/>
</dbReference>
<name>A0A2P6QDG7_ROSCH</name>
<dbReference type="Gramene" id="PRQ32204">
    <property type="protein sequence ID" value="PRQ32204"/>
    <property type="gene ID" value="RchiOBHm_Chr5g0043811"/>
</dbReference>
<dbReference type="AlphaFoldDB" id="A0A2P6QDG7"/>
<comment type="caution">
    <text evidence="1">The sequence shown here is derived from an EMBL/GenBank/DDBJ whole genome shotgun (WGS) entry which is preliminary data.</text>
</comment>
<protein>
    <submittedName>
        <fullName evidence="1">Uncharacterized protein</fullName>
    </submittedName>
</protein>
<reference evidence="1 2" key="1">
    <citation type="journal article" date="2018" name="Nat. Genet.">
        <title>The Rosa genome provides new insights in the design of modern roses.</title>
        <authorList>
            <person name="Bendahmane M."/>
        </authorList>
    </citation>
    <scope>NUCLEOTIDE SEQUENCE [LARGE SCALE GENOMIC DNA]</scope>
    <source>
        <strain evidence="2">cv. Old Blush</strain>
    </source>
</reference>
<dbReference type="EMBL" id="PDCK01000043">
    <property type="protein sequence ID" value="PRQ32204.1"/>
    <property type="molecule type" value="Genomic_DNA"/>
</dbReference>
<evidence type="ECO:0000313" key="1">
    <source>
        <dbReference type="EMBL" id="PRQ32204.1"/>
    </source>
</evidence>
<keyword evidence="2" id="KW-1185">Reference proteome</keyword>
<proteinExistence type="predicted"/>
<sequence length="65" mass="6898">MTASIQHTPTTPTHEVWITDSGASSHLTSDIFQLNNVTTYSNGDQVNIGNGAGQGDWKGAVPRSQ</sequence>
<organism evidence="1 2">
    <name type="scientific">Rosa chinensis</name>
    <name type="common">China rose</name>
    <dbReference type="NCBI Taxonomy" id="74649"/>
    <lineage>
        <taxon>Eukaryota</taxon>
        <taxon>Viridiplantae</taxon>
        <taxon>Streptophyta</taxon>
        <taxon>Embryophyta</taxon>
        <taxon>Tracheophyta</taxon>
        <taxon>Spermatophyta</taxon>
        <taxon>Magnoliopsida</taxon>
        <taxon>eudicotyledons</taxon>
        <taxon>Gunneridae</taxon>
        <taxon>Pentapetalae</taxon>
        <taxon>rosids</taxon>
        <taxon>fabids</taxon>
        <taxon>Rosales</taxon>
        <taxon>Rosaceae</taxon>
        <taxon>Rosoideae</taxon>
        <taxon>Rosoideae incertae sedis</taxon>
        <taxon>Rosa</taxon>
    </lineage>
</organism>